<evidence type="ECO:0008006" key="5">
    <source>
        <dbReference type="Google" id="ProtNLM"/>
    </source>
</evidence>
<proteinExistence type="predicted"/>
<dbReference type="OrthoDB" id="9812120at2"/>
<keyword evidence="4" id="KW-1185">Reference proteome</keyword>
<gene>
    <name evidence="3" type="ORF">TH63_00640</name>
</gene>
<feature type="signal peptide" evidence="2">
    <location>
        <begin position="1"/>
        <end position="20"/>
    </location>
</feature>
<dbReference type="Proteomes" id="UP000036458">
    <property type="component" value="Chromosome"/>
</dbReference>
<feature type="region of interest" description="Disordered" evidence="1">
    <location>
        <begin position="29"/>
        <end position="67"/>
    </location>
</feature>
<accession>A0A0H4VQ08</accession>
<dbReference type="PATRIC" id="fig|1379910.4.peg.134"/>
<reference evidence="3 4" key="1">
    <citation type="submission" date="2015-01" db="EMBL/GenBank/DDBJ databases">
        <title>Rufibacter sp./DG31D/ whole genome sequencing.</title>
        <authorList>
            <person name="Kim M.K."/>
            <person name="Srinivasan S."/>
            <person name="Lee J.-J."/>
        </authorList>
    </citation>
    <scope>NUCLEOTIDE SEQUENCE [LARGE SCALE GENOMIC DNA]</scope>
    <source>
        <strain evidence="3 4">DG31D</strain>
    </source>
</reference>
<evidence type="ECO:0000313" key="4">
    <source>
        <dbReference type="Proteomes" id="UP000036458"/>
    </source>
</evidence>
<dbReference type="STRING" id="1379910.TH63_00640"/>
<evidence type="ECO:0000256" key="1">
    <source>
        <dbReference type="SAM" id="MobiDB-lite"/>
    </source>
</evidence>
<sequence>MRRSKLGLPALGLWSVVLLAGCSSDAGKNETGGVQAAPHPETVQAPDTTKAPVDSAKTATVAPKADSSAATAPAATKFVVRDEAAQKPGAILPHKRIIAYYGNPLSKRMGVLGEYAPSKMLSKLDEEVKAWNAADPNTPAQPALHVIVVTAQGSPGKGGKYRLRMSDHVADSVISWAARRNAIVFLDIQIGQSTVQEEIPRLEKWLKLPQVHLGIDPEFAMKNGAIPGRRVGTLDAAEINYATSFLNEMAVKYNLPPKILVIHRFTQRMVTNYKNIQLRPNVQFVMHMDGWGDRVLKKSTYNDYIKKEFVQYTGFKLFYHNDTKKPGWKLYSPEGILALNPKPLYIQYQ</sequence>
<keyword evidence="2" id="KW-0732">Signal</keyword>
<dbReference type="PROSITE" id="PS51257">
    <property type="entry name" value="PROKAR_LIPOPROTEIN"/>
    <property type="match status" value="1"/>
</dbReference>
<feature type="chain" id="PRO_5005212014" description="Lipoprotein" evidence="2">
    <location>
        <begin position="21"/>
        <end position="349"/>
    </location>
</feature>
<dbReference type="AlphaFoldDB" id="A0A0H4VQ08"/>
<evidence type="ECO:0000313" key="3">
    <source>
        <dbReference type="EMBL" id="AKQ47393.1"/>
    </source>
</evidence>
<dbReference type="EMBL" id="CP010777">
    <property type="protein sequence ID" value="AKQ47393.1"/>
    <property type="molecule type" value="Genomic_DNA"/>
</dbReference>
<organism evidence="3 4">
    <name type="scientific">Rufibacter radiotolerans</name>
    <dbReference type="NCBI Taxonomy" id="1379910"/>
    <lineage>
        <taxon>Bacteria</taxon>
        <taxon>Pseudomonadati</taxon>
        <taxon>Bacteroidota</taxon>
        <taxon>Cytophagia</taxon>
        <taxon>Cytophagales</taxon>
        <taxon>Hymenobacteraceae</taxon>
        <taxon>Rufibacter</taxon>
    </lineage>
</organism>
<dbReference type="KEGG" id="ruf:TH63_00640"/>
<name>A0A0H4VQ08_9BACT</name>
<protein>
    <recommendedName>
        <fullName evidence="5">Lipoprotein</fullName>
    </recommendedName>
</protein>
<evidence type="ECO:0000256" key="2">
    <source>
        <dbReference type="SAM" id="SignalP"/>
    </source>
</evidence>